<keyword evidence="4" id="KW-1185">Reference proteome</keyword>
<feature type="transmembrane region" description="Helical" evidence="2">
    <location>
        <begin position="127"/>
        <end position="147"/>
    </location>
</feature>
<name>A0ABP5D790_9ACTN</name>
<keyword evidence="2" id="KW-0472">Membrane</keyword>
<evidence type="ECO:0000256" key="1">
    <source>
        <dbReference type="SAM" id="MobiDB-lite"/>
    </source>
</evidence>
<feature type="transmembrane region" description="Helical" evidence="2">
    <location>
        <begin position="6"/>
        <end position="25"/>
    </location>
</feature>
<evidence type="ECO:0000313" key="4">
    <source>
        <dbReference type="Proteomes" id="UP001499854"/>
    </source>
</evidence>
<dbReference type="Proteomes" id="UP001499854">
    <property type="component" value="Unassembled WGS sequence"/>
</dbReference>
<proteinExistence type="predicted"/>
<evidence type="ECO:0000256" key="2">
    <source>
        <dbReference type="SAM" id="Phobius"/>
    </source>
</evidence>
<evidence type="ECO:0000313" key="3">
    <source>
        <dbReference type="EMBL" id="GAA1975240.1"/>
    </source>
</evidence>
<comment type="caution">
    <text evidence="3">The sequence shown here is derived from an EMBL/GenBank/DDBJ whole genome shotgun (WGS) entry which is preliminary data.</text>
</comment>
<evidence type="ECO:0008006" key="5">
    <source>
        <dbReference type="Google" id="ProtNLM"/>
    </source>
</evidence>
<gene>
    <name evidence="3" type="ORF">GCM10009838_39220</name>
</gene>
<dbReference type="EMBL" id="BAAAQM010000021">
    <property type="protein sequence ID" value="GAA1975240.1"/>
    <property type="molecule type" value="Genomic_DNA"/>
</dbReference>
<feature type="region of interest" description="Disordered" evidence="1">
    <location>
        <begin position="43"/>
        <end position="63"/>
    </location>
</feature>
<feature type="transmembrane region" description="Helical" evidence="2">
    <location>
        <begin position="101"/>
        <end position="121"/>
    </location>
</feature>
<accession>A0ABP5D790</accession>
<organism evidence="3 4">
    <name type="scientific">Catenulispora subtropica</name>
    <dbReference type="NCBI Taxonomy" id="450798"/>
    <lineage>
        <taxon>Bacteria</taxon>
        <taxon>Bacillati</taxon>
        <taxon>Actinomycetota</taxon>
        <taxon>Actinomycetes</taxon>
        <taxon>Catenulisporales</taxon>
        <taxon>Catenulisporaceae</taxon>
        <taxon>Catenulispora</taxon>
    </lineage>
</organism>
<keyword evidence="2" id="KW-1133">Transmembrane helix</keyword>
<dbReference type="PANTHER" id="PTHR35007:SF1">
    <property type="entry name" value="PILUS ASSEMBLY PROTEIN"/>
    <property type="match status" value="1"/>
</dbReference>
<protein>
    <recommendedName>
        <fullName evidence="5">Type II secretion system protein</fullName>
    </recommendedName>
</protein>
<keyword evidence="2" id="KW-0812">Transmembrane</keyword>
<dbReference type="PANTHER" id="PTHR35007">
    <property type="entry name" value="INTEGRAL MEMBRANE PROTEIN-RELATED"/>
    <property type="match status" value="1"/>
</dbReference>
<dbReference type="RefSeq" id="WP_344658502.1">
    <property type="nucleotide sequence ID" value="NZ_BAAAQM010000021.1"/>
</dbReference>
<feature type="transmembrane region" description="Helical" evidence="2">
    <location>
        <begin position="277"/>
        <end position="297"/>
    </location>
</feature>
<sequence>MSLVGPIVAGIAAGGGLTLVVAQLLPSPPPELRSAVQRLNAPLREATPTAGHPRTGEGSKGKSILPEGLLTWIQGSGLMLAPPEDLAMLGRNATAHTAQKIGMGALGLLLPLVFTILMTAAKVHLSLAIPAGFALLLGALCFFGPDLEVKSQAARARTEFEKVLHAYLINVALERRANLGIVQAMSEAAAVGDSWVLHRIRATLLASQMSNTTPWQALEELGTELGVMHLVEAAQTLRSASEEGTAVFQRLTAQADSLGDAVLTEERAVANARSERMVVPVTCMGLVIMIMMGYPAVVEILNAR</sequence>
<reference evidence="4" key="1">
    <citation type="journal article" date="2019" name="Int. J. Syst. Evol. Microbiol.">
        <title>The Global Catalogue of Microorganisms (GCM) 10K type strain sequencing project: providing services to taxonomists for standard genome sequencing and annotation.</title>
        <authorList>
            <consortium name="The Broad Institute Genomics Platform"/>
            <consortium name="The Broad Institute Genome Sequencing Center for Infectious Disease"/>
            <person name="Wu L."/>
            <person name="Ma J."/>
        </authorList>
    </citation>
    <scope>NUCLEOTIDE SEQUENCE [LARGE SCALE GENOMIC DNA]</scope>
    <source>
        <strain evidence="4">JCM 16013</strain>
    </source>
</reference>